<reference evidence="3 4" key="1">
    <citation type="submission" date="2021-03" db="EMBL/GenBank/DDBJ databases">
        <title>Genomic Encyclopedia of Type Strains, Phase IV (KMG-IV): sequencing the most valuable type-strain genomes for metagenomic binning, comparative biology and taxonomic classification.</title>
        <authorList>
            <person name="Goeker M."/>
        </authorList>
    </citation>
    <scope>NUCLEOTIDE SEQUENCE [LARGE SCALE GENOMIC DNA]</scope>
    <source>
        <strain evidence="3 4">DSM 6139</strain>
    </source>
</reference>
<accession>A0ABS4G033</accession>
<keyword evidence="1" id="KW-0464">Manganese</keyword>
<name>A0ABS4G033_9CLOT</name>
<organism evidence="3 4">
    <name type="scientific">Youngiibacter multivorans</name>
    <dbReference type="NCBI Taxonomy" id="937251"/>
    <lineage>
        <taxon>Bacteria</taxon>
        <taxon>Bacillati</taxon>
        <taxon>Bacillota</taxon>
        <taxon>Clostridia</taxon>
        <taxon>Eubacteriales</taxon>
        <taxon>Clostridiaceae</taxon>
        <taxon>Youngiibacter</taxon>
    </lineage>
</organism>
<feature type="domain" description="Pyruvate carboxyltransferase" evidence="2">
    <location>
        <begin position="4"/>
        <end position="254"/>
    </location>
</feature>
<evidence type="ECO:0000259" key="2">
    <source>
        <dbReference type="PROSITE" id="PS50991"/>
    </source>
</evidence>
<dbReference type="InterPro" id="IPR013785">
    <property type="entry name" value="Aldolase_TIM"/>
</dbReference>
<dbReference type="EMBL" id="JAGGKC010000002">
    <property type="protein sequence ID" value="MBP1917909.1"/>
    <property type="molecule type" value="Genomic_DNA"/>
</dbReference>
<evidence type="ECO:0000313" key="4">
    <source>
        <dbReference type="Proteomes" id="UP001519271"/>
    </source>
</evidence>
<dbReference type="InterPro" id="IPR050073">
    <property type="entry name" value="2-IPM_HCS-like"/>
</dbReference>
<dbReference type="Pfam" id="PF00682">
    <property type="entry name" value="HMGL-like"/>
    <property type="match status" value="1"/>
</dbReference>
<proteinExistence type="predicted"/>
<evidence type="ECO:0000313" key="3">
    <source>
        <dbReference type="EMBL" id="MBP1917909.1"/>
    </source>
</evidence>
<dbReference type="PANTHER" id="PTHR10277">
    <property type="entry name" value="HOMOCITRATE SYNTHASE-RELATED"/>
    <property type="match status" value="1"/>
</dbReference>
<keyword evidence="4" id="KW-1185">Reference proteome</keyword>
<sequence>MKDLIMMDCTLRDGANVVGKGFSAELTKMMIEGLIKSNVKVIEFGNALGLGAYESRGAIAPLTDIEYLELVQPYLDQAELGMFIGVANVTEANVALAAKYGLKFLRIGANASDGESASEAVKLVKKYGLTCRYSAMKAYVLNADDLAEEARMLEEWGLDELTIMDSAGTMTPGEVREYVEKMVAKVKMPVGFHGHNNLGFSGANAIAAAEAGATVIDCGLMGMARSAGNCPTEMAVALFQRIGQMEYIDQYALLDFIDKELSPAMKEYGYHNPVEPIDLVFGDAGAHSSFEKIFRDVAAEKNVHLYKLIRGVSKLERKTVTKDIVVRVADEMLKA</sequence>
<evidence type="ECO:0000256" key="1">
    <source>
        <dbReference type="ARBA" id="ARBA00023211"/>
    </source>
</evidence>
<comment type="caution">
    <text evidence="3">The sequence shown here is derived from an EMBL/GenBank/DDBJ whole genome shotgun (WGS) entry which is preliminary data.</text>
</comment>
<dbReference type="InterPro" id="IPR000891">
    <property type="entry name" value="PYR_CT"/>
</dbReference>
<dbReference type="PROSITE" id="PS50991">
    <property type="entry name" value="PYR_CT"/>
    <property type="match status" value="1"/>
</dbReference>
<dbReference type="PANTHER" id="PTHR10277:SF9">
    <property type="entry name" value="2-ISOPROPYLMALATE SYNTHASE 1, CHLOROPLASTIC-RELATED"/>
    <property type="match status" value="1"/>
</dbReference>
<dbReference type="SUPFAM" id="SSF51569">
    <property type="entry name" value="Aldolase"/>
    <property type="match status" value="1"/>
</dbReference>
<dbReference type="RefSeq" id="WP_209458157.1">
    <property type="nucleotide sequence ID" value="NZ_JAGGKC010000002.1"/>
</dbReference>
<protein>
    <submittedName>
        <fullName evidence="3">4-hydroxy-2-oxovalerate aldolase</fullName>
    </submittedName>
</protein>
<gene>
    <name evidence="3" type="ORF">J2Z34_000380</name>
</gene>
<dbReference type="Gene3D" id="3.20.20.70">
    <property type="entry name" value="Aldolase class I"/>
    <property type="match status" value="1"/>
</dbReference>
<dbReference type="Proteomes" id="UP001519271">
    <property type="component" value="Unassembled WGS sequence"/>
</dbReference>